<dbReference type="EMBL" id="JH993012">
    <property type="protein sequence ID" value="EKX43128.1"/>
    <property type="molecule type" value="Genomic_DNA"/>
</dbReference>
<proteinExistence type="predicted"/>
<protein>
    <submittedName>
        <fullName evidence="2 3">Uncharacterized protein</fullName>
    </submittedName>
</protein>
<dbReference type="InterPro" id="IPR042031">
    <property type="entry name" value="SKA1_MBD_sf"/>
</dbReference>
<dbReference type="InterPro" id="IPR024133">
    <property type="entry name" value="TM_138"/>
</dbReference>
<feature type="transmembrane region" description="Helical" evidence="1">
    <location>
        <begin position="33"/>
        <end position="59"/>
    </location>
</feature>
<dbReference type="RefSeq" id="XP_005830108.1">
    <property type="nucleotide sequence ID" value="XM_005830051.1"/>
</dbReference>
<dbReference type="PaxDb" id="55529-EKX43128"/>
<feature type="transmembrane region" description="Helical" evidence="1">
    <location>
        <begin position="80"/>
        <end position="97"/>
    </location>
</feature>
<dbReference type="GeneID" id="17299809"/>
<evidence type="ECO:0000313" key="2">
    <source>
        <dbReference type="EMBL" id="EKX43128.1"/>
    </source>
</evidence>
<sequence length="250" mass="28907">MDFLTNNFTPVSVCVVLFLDIGLNSLMDPLSAQIGIVILLTCLQVSFPLCTVVLIFIMLTRTKFMRSGRFGDMLSRFRNLAVTFPLYAVFLIASKAYRIGAYARFIPTNLFWTMEAFYPIYILEKIFSILFYSFVYQTLLQLGDPDLYISNAARDQDEIPVFCDELTANQFRGIPQIIREDVRVEEVNAAVRIINEFVIEKYQILEMSLKEIQDFEVGEEVLEMKKKWDSQQTLETSNVRIRLTTTLHVV</sequence>
<dbReference type="KEGG" id="gtt:GUITHDRAFT_163934"/>
<dbReference type="AlphaFoldDB" id="L1J3M3"/>
<keyword evidence="1" id="KW-0472">Membrane</keyword>
<dbReference type="Pfam" id="PF14935">
    <property type="entry name" value="TMEM138"/>
    <property type="match status" value="1"/>
</dbReference>
<evidence type="ECO:0000313" key="4">
    <source>
        <dbReference type="Proteomes" id="UP000011087"/>
    </source>
</evidence>
<keyword evidence="4" id="KW-1185">Reference proteome</keyword>
<dbReference type="EnsemblProtists" id="EKX43128">
    <property type="protein sequence ID" value="EKX43128"/>
    <property type="gene ID" value="GUITHDRAFT_163934"/>
</dbReference>
<dbReference type="HOGENOM" id="CLU_1113116_0_0_1"/>
<keyword evidence="1" id="KW-1133">Transmembrane helix</keyword>
<dbReference type="Gene3D" id="1.10.10.1890">
    <property type="entry name" value="Ska1 microtubule binding domain-like"/>
    <property type="match status" value="1"/>
</dbReference>
<organism evidence="2">
    <name type="scientific">Guillardia theta (strain CCMP2712)</name>
    <name type="common">Cryptophyte</name>
    <dbReference type="NCBI Taxonomy" id="905079"/>
    <lineage>
        <taxon>Eukaryota</taxon>
        <taxon>Cryptophyceae</taxon>
        <taxon>Pyrenomonadales</taxon>
        <taxon>Geminigeraceae</taxon>
        <taxon>Guillardia</taxon>
    </lineage>
</organism>
<keyword evidence="1" id="KW-0812">Transmembrane</keyword>
<evidence type="ECO:0000313" key="3">
    <source>
        <dbReference type="EnsemblProtists" id="EKX43128"/>
    </source>
</evidence>
<dbReference type="Proteomes" id="UP000011087">
    <property type="component" value="Unassembled WGS sequence"/>
</dbReference>
<feature type="transmembrane region" description="Helical" evidence="1">
    <location>
        <begin position="117"/>
        <end position="135"/>
    </location>
</feature>
<reference evidence="2 4" key="1">
    <citation type="journal article" date="2012" name="Nature">
        <title>Algal genomes reveal evolutionary mosaicism and the fate of nucleomorphs.</title>
        <authorList>
            <consortium name="DOE Joint Genome Institute"/>
            <person name="Curtis B.A."/>
            <person name="Tanifuji G."/>
            <person name="Burki F."/>
            <person name="Gruber A."/>
            <person name="Irimia M."/>
            <person name="Maruyama S."/>
            <person name="Arias M.C."/>
            <person name="Ball S.G."/>
            <person name="Gile G.H."/>
            <person name="Hirakawa Y."/>
            <person name="Hopkins J.F."/>
            <person name="Kuo A."/>
            <person name="Rensing S.A."/>
            <person name="Schmutz J."/>
            <person name="Symeonidi A."/>
            <person name="Elias M."/>
            <person name="Eveleigh R.J."/>
            <person name="Herman E.K."/>
            <person name="Klute M.J."/>
            <person name="Nakayama T."/>
            <person name="Obornik M."/>
            <person name="Reyes-Prieto A."/>
            <person name="Armbrust E.V."/>
            <person name="Aves S.J."/>
            <person name="Beiko R.G."/>
            <person name="Coutinho P."/>
            <person name="Dacks J.B."/>
            <person name="Durnford D.G."/>
            <person name="Fast N.M."/>
            <person name="Green B.R."/>
            <person name="Grisdale C.J."/>
            <person name="Hempel F."/>
            <person name="Henrissat B."/>
            <person name="Hoppner M.P."/>
            <person name="Ishida K."/>
            <person name="Kim E."/>
            <person name="Koreny L."/>
            <person name="Kroth P.G."/>
            <person name="Liu Y."/>
            <person name="Malik S.B."/>
            <person name="Maier U.G."/>
            <person name="McRose D."/>
            <person name="Mock T."/>
            <person name="Neilson J.A."/>
            <person name="Onodera N.T."/>
            <person name="Poole A.M."/>
            <person name="Pritham E.J."/>
            <person name="Richards T.A."/>
            <person name="Rocap G."/>
            <person name="Roy S.W."/>
            <person name="Sarai C."/>
            <person name="Schaack S."/>
            <person name="Shirato S."/>
            <person name="Slamovits C.H."/>
            <person name="Spencer D.F."/>
            <person name="Suzuki S."/>
            <person name="Worden A.Z."/>
            <person name="Zauner S."/>
            <person name="Barry K."/>
            <person name="Bell C."/>
            <person name="Bharti A.K."/>
            <person name="Crow J.A."/>
            <person name="Grimwood J."/>
            <person name="Kramer R."/>
            <person name="Lindquist E."/>
            <person name="Lucas S."/>
            <person name="Salamov A."/>
            <person name="McFadden G.I."/>
            <person name="Lane C.E."/>
            <person name="Keeling P.J."/>
            <person name="Gray M.W."/>
            <person name="Grigoriev I.V."/>
            <person name="Archibald J.M."/>
        </authorList>
    </citation>
    <scope>NUCLEOTIDE SEQUENCE</scope>
    <source>
        <strain evidence="2 4">CCMP2712</strain>
    </source>
</reference>
<accession>L1J3M3</accession>
<name>L1J3M3_GUITC</name>
<evidence type="ECO:0000256" key="1">
    <source>
        <dbReference type="SAM" id="Phobius"/>
    </source>
</evidence>
<reference evidence="4" key="2">
    <citation type="submission" date="2012-11" db="EMBL/GenBank/DDBJ databases">
        <authorList>
            <person name="Kuo A."/>
            <person name="Curtis B.A."/>
            <person name="Tanifuji G."/>
            <person name="Burki F."/>
            <person name="Gruber A."/>
            <person name="Irimia M."/>
            <person name="Maruyama S."/>
            <person name="Arias M.C."/>
            <person name="Ball S.G."/>
            <person name="Gile G.H."/>
            <person name="Hirakawa Y."/>
            <person name="Hopkins J.F."/>
            <person name="Rensing S.A."/>
            <person name="Schmutz J."/>
            <person name="Symeonidi A."/>
            <person name="Elias M."/>
            <person name="Eveleigh R.J."/>
            <person name="Herman E.K."/>
            <person name="Klute M.J."/>
            <person name="Nakayama T."/>
            <person name="Obornik M."/>
            <person name="Reyes-Prieto A."/>
            <person name="Armbrust E.V."/>
            <person name="Aves S.J."/>
            <person name="Beiko R.G."/>
            <person name="Coutinho P."/>
            <person name="Dacks J.B."/>
            <person name="Durnford D.G."/>
            <person name="Fast N.M."/>
            <person name="Green B.R."/>
            <person name="Grisdale C."/>
            <person name="Hempe F."/>
            <person name="Henrissat B."/>
            <person name="Hoppner M.P."/>
            <person name="Ishida K.-I."/>
            <person name="Kim E."/>
            <person name="Koreny L."/>
            <person name="Kroth P.G."/>
            <person name="Liu Y."/>
            <person name="Malik S.-B."/>
            <person name="Maier U.G."/>
            <person name="McRose D."/>
            <person name="Mock T."/>
            <person name="Neilson J.A."/>
            <person name="Onodera N.T."/>
            <person name="Poole A.M."/>
            <person name="Pritham E.J."/>
            <person name="Richards T.A."/>
            <person name="Rocap G."/>
            <person name="Roy S.W."/>
            <person name="Sarai C."/>
            <person name="Schaack S."/>
            <person name="Shirato S."/>
            <person name="Slamovits C.H."/>
            <person name="Spencer D.F."/>
            <person name="Suzuki S."/>
            <person name="Worden A.Z."/>
            <person name="Zauner S."/>
            <person name="Barry K."/>
            <person name="Bell C."/>
            <person name="Bharti A.K."/>
            <person name="Crow J.A."/>
            <person name="Grimwood J."/>
            <person name="Kramer R."/>
            <person name="Lindquist E."/>
            <person name="Lucas S."/>
            <person name="Salamov A."/>
            <person name="McFadden G.I."/>
            <person name="Lane C.E."/>
            <person name="Keeling P.J."/>
            <person name="Gray M.W."/>
            <person name="Grigoriev I.V."/>
            <person name="Archibald J.M."/>
        </authorList>
    </citation>
    <scope>NUCLEOTIDE SEQUENCE</scope>
    <source>
        <strain evidence="4">CCMP2712</strain>
    </source>
</reference>
<gene>
    <name evidence="2" type="ORF">GUITHDRAFT_163934</name>
</gene>
<reference evidence="3" key="3">
    <citation type="submission" date="2015-06" db="UniProtKB">
        <authorList>
            <consortium name="EnsemblProtists"/>
        </authorList>
    </citation>
    <scope>IDENTIFICATION</scope>
</reference>